<sequence>MLNRLLHWLKRFFQRLFGKKQTSSSSVADVQKQPAPPLTDTDLEFLFSELLEGVHQARGQAWALKWLDNIEHRISTERWLEWLQHFSEKLLASPAPNNELASRMVDLGELEVGGVGDAAYDIGMRLLTRNVSEPVWEYDGPDGIKTTPLPKQTNQATESTAELETLPKKELATNPAPPEESEILPEEELQTVTLDELFVMLQQDEGLRKQISQQLGIETDDPQLIVQELFNQFQAGNK</sequence>
<dbReference type="EMBL" id="JACJTA010000084">
    <property type="protein sequence ID" value="MBD2608126.1"/>
    <property type="molecule type" value="Genomic_DNA"/>
</dbReference>
<dbReference type="Proteomes" id="UP000660380">
    <property type="component" value="Unassembled WGS sequence"/>
</dbReference>
<reference evidence="2 3" key="1">
    <citation type="journal article" date="2020" name="ISME J.">
        <title>Comparative genomics reveals insights into cyanobacterial evolution and habitat adaptation.</title>
        <authorList>
            <person name="Chen M.Y."/>
            <person name="Teng W.K."/>
            <person name="Zhao L."/>
            <person name="Hu C.X."/>
            <person name="Zhou Y.K."/>
            <person name="Han B.P."/>
            <person name="Song L.R."/>
            <person name="Shu W.S."/>
        </authorList>
    </citation>
    <scope>NUCLEOTIDE SEQUENCE [LARGE SCALE GENOMIC DNA]</scope>
    <source>
        <strain evidence="2 3">FACHB-248</strain>
    </source>
</reference>
<dbReference type="RefSeq" id="WP_029638183.1">
    <property type="nucleotide sequence ID" value="NZ_JACJTA010000084.1"/>
</dbReference>
<name>A0ABR8GX62_9CYAN</name>
<evidence type="ECO:0000313" key="3">
    <source>
        <dbReference type="Proteomes" id="UP000660380"/>
    </source>
</evidence>
<gene>
    <name evidence="2" type="ORF">H6G81_27330</name>
</gene>
<accession>A0ABR8GX62</accession>
<protein>
    <submittedName>
        <fullName evidence="2">Uncharacterized protein</fullName>
    </submittedName>
</protein>
<evidence type="ECO:0000313" key="2">
    <source>
        <dbReference type="EMBL" id="MBD2608126.1"/>
    </source>
</evidence>
<feature type="region of interest" description="Disordered" evidence="1">
    <location>
        <begin position="141"/>
        <end position="162"/>
    </location>
</feature>
<proteinExistence type="predicted"/>
<comment type="caution">
    <text evidence="2">The sequence shown here is derived from an EMBL/GenBank/DDBJ whole genome shotgun (WGS) entry which is preliminary data.</text>
</comment>
<feature type="compositionally biased region" description="Polar residues" evidence="1">
    <location>
        <begin position="149"/>
        <end position="162"/>
    </location>
</feature>
<organism evidence="2 3">
    <name type="scientific">Scytonema hofmannii FACHB-248</name>
    <dbReference type="NCBI Taxonomy" id="1842502"/>
    <lineage>
        <taxon>Bacteria</taxon>
        <taxon>Bacillati</taxon>
        <taxon>Cyanobacteriota</taxon>
        <taxon>Cyanophyceae</taxon>
        <taxon>Nostocales</taxon>
        <taxon>Scytonemataceae</taxon>
        <taxon>Scytonema</taxon>
    </lineage>
</organism>
<keyword evidence="3" id="KW-1185">Reference proteome</keyword>
<evidence type="ECO:0000256" key="1">
    <source>
        <dbReference type="SAM" id="MobiDB-lite"/>
    </source>
</evidence>